<evidence type="ECO:0000313" key="3">
    <source>
        <dbReference type="Proteomes" id="UP000070352"/>
    </source>
</evidence>
<dbReference type="OrthoDB" id="2649144at2"/>
<comment type="caution">
    <text evidence="2">The sequence shown here is derived from an EMBL/GenBank/DDBJ whole genome shotgun (WGS) entry which is preliminary data.</text>
</comment>
<accession>A0A135L397</accession>
<feature type="transmembrane region" description="Helical" evidence="1">
    <location>
        <begin position="12"/>
        <end position="32"/>
    </location>
</feature>
<protein>
    <submittedName>
        <fullName evidence="2">Uncharacterized protein</fullName>
    </submittedName>
</protein>
<gene>
    <name evidence="2" type="ORF">U473_04570</name>
</gene>
<evidence type="ECO:0000313" key="2">
    <source>
        <dbReference type="EMBL" id="KXG43367.1"/>
    </source>
</evidence>
<sequence length="268" mass="31899">MNSSRLSKKDFFVIYYILFILILFLTGFFLGAKVMEKQLKANVPTNIDQNTYTEGEIISFNKLIFLPTQLWLKEVYGKINQSPIDLNMVNSMQKSVEEMKTNMTKYQFSSPYLQKSIELIQQSLEQMKQYLENPNRHELLNQAIQYYLQSQTQFYRHIWVWEQENRNPISQYIDESLVNWNEWNKASIHQKNYIIAMILAKDTIITFYKPEDITVHIDAYAKANRDTTMNLEELIQFLISTNAIHEKDFLLYKDWYQGAPLPKIPNFN</sequence>
<organism evidence="2 3">
    <name type="scientific">Tepidibacillus decaturensis</name>
    <dbReference type="NCBI Taxonomy" id="1413211"/>
    <lineage>
        <taxon>Bacteria</taxon>
        <taxon>Bacillati</taxon>
        <taxon>Bacillota</taxon>
        <taxon>Bacilli</taxon>
        <taxon>Bacillales</taxon>
        <taxon>Bacillaceae</taxon>
        <taxon>Tepidibacillus</taxon>
    </lineage>
</organism>
<dbReference type="EMBL" id="LSKU01000001">
    <property type="protein sequence ID" value="KXG43367.1"/>
    <property type="molecule type" value="Genomic_DNA"/>
</dbReference>
<keyword evidence="1" id="KW-0812">Transmembrane</keyword>
<evidence type="ECO:0000256" key="1">
    <source>
        <dbReference type="SAM" id="Phobius"/>
    </source>
</evidence>
<keyword evidence="3" id="KW-1185">Reference proteome</keyword>
<dbReference type="Proteomes" id="UP000070352">
    <property type="component" value="Unassembled WGS sequence"/>
</dbReference>
<keyword evidence="1" id="KW-0472">Membrane</keyword>
<dbReference type="RefSeq" id="WP_068723790.1">
    <property type="nucleotide sequence ID" value="NZ_LSKU01000001.1"/>
</dbReference>
<reference evidence="2 3" key="1">
    <citation type="submission" date="2016-02" db="EMBL/GenBank/DDBJ databases">
        <title>Draft Genome for Tepidibacillus decaturensis nov. sp. Strain Z9, an Anaerobic, Moderately Thermophilic and Heterotrophic Bacterium from Deep Subsurface of the Illinois Basin, USA.</title>
        <authorList>
            <person name="Dong Y."/>
            <person name="Chang J.Y."/>
            <person name="Sanford R."/>
            <person name="Fouke B.W."/>
        </authorList>
    </citation>
    <scope>NUCLEOTIDE SEQUENCE [LARGE SCALE GENOMIC DNA]</scope>
    <source>
        <strain evidence="2 3">Z9</strain>
    </source>
</reference>
<proteinExistence type="predicted"/>
<name>A0A135L397_9BACI</name>
<keyword evidence="1" id="KW-1133">Transmembrane helix</keyword>
<dbReference type="AlphaFoldDB" id="A0A135L397"/>
<dbReference type="STRING" id="1413211.U473_04570"/>